<feature type="transmembrane region" description="Helical" evidence="1">
    <location>
        <begin position="134"/>
        <end position="152"/>
    </location>
</feature>
<dbReference type="InterPro" id="IPR002656">
    <property type="entry name" value="Acyl_transf_3_dom"/>
</dbReference>
<feature type="transmembrane region" description="Helical" evidence="1">
    <location>
        <begin position="262"/>
        <end position="278"/>
    </location>
</feature>
<keyword evidence="1" id="KW-0812">Transmembrane</keyword>
<dbReference type="EMBL" id="JACIJO010000003">
    <property type="protein sequence ID" value="MBB6327865.1"/>
    <property type="molecule type" value="Genomic_DNA"/>
</dbReference>
<evidence type="ECO:0000259" key="2">
    <source>
        <dbReference type="Pfam" id="PF01757"/>
    </source>
</evidence>
<dbReference type="GO" id="GO:0016747">
    <property type="term" value="F:acyltransferase activity, transferring groups other than amino-acyl groups"/>
    <property type="evidence" value="ECO:0007669"/>
    <property type="project" value="InterPro"/>
</dbReference>
<evidence type="ECO:0000256" key="1">
    <source>
        <dbReference type="SAM" id="Phobius"/>
    </source>
</evidence>
<feature type="transmembrane region" description="Helical" evidence="1">
    <location>
        <begin position="290"/>
        <end position="310"/>
    </location>
</feature>
<feature type="transmembrane region" description="Helical" evidence="1">
    <location>
        <begin position="54"/>
        <end position="80"/>
    </location>
</feature>
<organism evidence="3 4">
    <name type="scientific">Algoriphagus iocasae</name>
    <dbReference type="NCBI Taxonomy" id="1836499"/>
    <lineage>
        <taxon>Bacteria</taxon>
        <taxon>Pseudomonadati</taxon>
        <taxon>Bacteroidota</taxon>
        <taxon>Cytophagia</taxon>
        <taxon>Cytophagales</taxon>
        <taxon>Cyclobacteriaceae</taxon>
        <taxon>Algoriphagus</taxon>
    </lineage>
</organism>
<evidence type="ECO:0000313" key="4">
    <source>
        <dbReference type="Proteomes" id="UP000588604"/>
    </source>
</evidence>
<comment type="caution">
    <text evidence="3">The sequence shown here is derived from an EMBL/GenBank/DDBJ whole genome shotgun (WGS) entry which is preliminary data.</text>
</comment>
<dbReference type="PANTHER" id="PTHR36927:SF3">
    <property type="entry name" value="GLUCANS BIOSYNTHESIS PROTEIN C"/>
    <property type="match status" value="1"/>
</dbReference>
<feature type="transmembrane region" description="Helical" evidence="1">
    <location>
        <begin position="200"/>
        <end position="220"/>
    </location>
</feature>
<name>A0A841MZH9_9BACT</name>
<sequence length="351" mass="41262">MESQTLKDSRRYDIDWLRVIAIGLLLIYHVSIGFQPWGRMIGFITSKEPWAALWVPMSLLNIWRIPLLFFVSGMGVYFAMQSRSWGELLKERARRILLPFIFGMFVIVPIHLLIWRKYYGMEMSYNWDPGHLWFLGNIFCYVLVLSPLFYWIRKNENRAWVIQAKEILSKPWGLLLTLIPFLVEAVWINPLPFELYAMTWHGFVLGLLAFFTGFCFVMSGEGFWKMIQKWRWLFLGIGLSLYLLRTFNIQSFPPSYLLATESYSWILAVFAFGSLYLKGPSKSLRYLSQAAYPVYILHMIFLYLGSSWIFPLDIPIALQFILVILITFAGCFGSFELIRRVSFLRPFFGLK</sequence>
<dbReference type="Pfam" id="PF01757">
    <property type="entry name" value="Acyl_transf_3"/>
    <property type="match status" value="1"/>
</dbReference>
<evidence type="ECO:0000313" key="3">
    <source>
        <dbReference type="EMBL" id="MBB6327865.1"/>
    </source>
</evidence>
<dbReference type="Proteomes" id="UP000588604">
    <property type="component" value="Unassembled WGS sequence"/>
</dbReference>
<feature type="transmembrane region" description="Helical" evidence="1">
    <location>
        <begin position="316"/>
        <end position="338"/>
    </location>
</feature>
<dbReference type="AlphaFoldDB" id="A0A841MZH9"/>
<proteinExistence type="predicted"/>
<feature type="domain" description="Acyltransferase 3" evidence="2">
    <location>
        <begin position="12"/>
        <end position="332"/>
    </location>
</feature>
<gene>
    <name evidence="3" type="ORF">FHS59_003508</name>
</gene>
<dbReference type="InterPro" id="IPR050623">
    <property type="entry name" value="Glucan_succinyl_AcylTrfase"/>
</dbReference>
<feature type="transmembrane region" description="Helical" evidence="1">
    <location>
        <begin position="232"/>
        <end position="250"/>
    </location>
</feature>
<feature type="transmembrane region" description="Helical" evidence="1">
    <location>
        <begin position="96"/>
        <end position="114"/>
    </location>
</feature>
<feature type="transmembrane region" description="Helical" evidence="1">
    <location>
        <begin position="16"/>
        <end position="34"/>
    </location>
</feature>
<dbReference type="RefSeq" id="WP_184496613.1">
    <property type="nucleotide sequence ID" value="NZ_JACIJO010000003.1"/>
</dbReference>
<dbReference type="PANTHER" id="PTHR36927">
    <property type="entry name" value="BLR4337 PROTEIN"/>
    <property type="match status" value="1"/>
</dbReference>
<feature type="transmembrane region" description="Helical" evidence="1">
    <location>
        <begin position="172"/>
        <end position="188"/>
    </location>
</feature>
<accession>A0A841MZH9</accession>
<keyword evidence="4" id="KW-1185">Reference proteome</keyword>
<reference evidence="3 4" key="1">
    <citation type="submission" date="2020-08" db="EMBL/GenBank/DDBJ databases">
        <title>Genomic Encyclopedia of Type Strains, Phase IV (KMG-IV): sequencing the most valuable type-strain genomes for metagenomic binning, comparative biology and taxonomic classification.</title>
        <authorList>
            <person name="Goeker M."/>
        </authorList>
    </citation>
    <scope>NUCLEOTIDE SEQUENCE [LARGE SCALE GENOMIC DNA]</scope>
    <source>
        <strain evidence="3 4">DSM 102044</strain>
    </source>
</reference>
<keyword evidence="1" id="KW-1133">Transmembrane helix</keyword>
<protein>
    <submittedName>
        <fullName evidence="3">Peptidoglycan/LPS O-acetylase OafA/YrhL</fullName>
    </submittedName>
</protein>
<keyword evidence="1" id="KW-0472">Membrane</keyword>